<evidence type="ECO:0000313" key="7">
    <source>
        <dbReference type="EMBL" id="CAD7240954.1"/>
    </source>
</evidence>
<evidence type="ECO:0000259" key="5">
    <source>
        <dbReference type="Pfam" id="PF03015"/>
    </source>
</evidence>
<dbReference type="PANTHER" id="PTHR11011">
    <property type="entry name" value="MALE STERILITY PROTEIN 2-RELATED"/>
    <property type="match status" value="1"/>
</dbReference>
<dbReference type="GO" id="GO:0005777">
    <property type="term" value="C:peroxisome"/>
    <property type="evidence" value="ECO:0007669"/>
    <property type="project" value="TreeGrafter"/>
</dbReference>
<dbReference type="EMBL" id="LR899595">
    <property type="protein sequence ID" value="CAD7240954.1"/>
    <property type="molecule type" value="Genomic_DNA"/>
</dbReference>
<feature type="domain" description="Fatty acyl-CoA reductase C-terminal" evidence="5">
    <location>
        <begin position="366"/>
        <end position="458"/>
    </location>
</feature>
<evidence type="ECO:0000256" key="3">
    <source>
        <dbReference type="ARBA" id="ARBA00023098"/>
    </source>
</evidence>
<dbReference type="SUPFAM" id="SSF51735">
    <property type="entry name" value="NAD(P)-binding Rossmann-fold domains"/>
    <property type="match status" value="1"/>
</dbReference>
<dbReference type="Pfam" id="PF07993">
    <property type="entry name" value="NAD_binding_4"/>
    <property type="match status" value="1"/>
</dbReference>
<dbReference type="OrthoDB" id="429813at2759"/>
<dbReference type="InterPro" id="IPR026055">
    <property type="entry name" value="FAR"/>
</dbReference>
<dbReference type="EMBL" id="CAJPEV010000078">
    <property type="protein sequence ID" value="CAG0880196.1"/>
    <property type="molecule type" value="Genomic_DNA"/>
</dbReference>
<dbReference type="Gene3D" id="3.40.50.720">
    <property type="entry name" value="NAD(P)-binding Rossmann-like Domain"/>
    <property type="match status" value="1"/>
</dbReference>
<keyword evidence="3 4" id="KW-0443">Lipid metabolism</keyword>
<dbReference type="InterPro" id="IPR013120">
    <property type="entry name" value="FAR_NAD-bd"/>
</dbReference>
<comment type="function">
    <text evidence="4">Catalyzes the reduction of fatty acyl-CoA to fatty alcohols.</text>
</comment>
<keyword evidence="4" id="KW-0521">NADP</keyword>
<keyword evidence="8" id="KW-1185">Reference proteome</keyword>
<keyword evidence="4" id="KW-0812">Transmembrane</keyword>
<dbReference type="PANTHER" id="PTHR11011:SF116">
    <property type="entry name" value="FATTY ACYL-COA REDUCTASE CG5065-RELATED"/>
    <property type="match status" value="1"/>
</dbReference>
<keyword evidence="4" id="KW-0472">Membrane</keyword>
<keyword evidence="4" id="KW-1133">Transmembrane helix</keyword>
<proteinExistence type="inferred from homology"/>
<gene>
    <name evidence="7" type="ORF">DSTB1V02_LOCUS956</name>
</gene>
<dbReference type="CDD" id="cd09071">
    <property type="entry name" value="FAR_C"/>
    <property type="match status" value="1"/>
</dbReference>
<protein>
    <recommendedName>
        <fullName evidence="4">Fatty acyl-CoA reductase</fullName>
        <ecNumber evidence="4">1.2.1.84</ecNumber>
    </recommendedName>
</protein>
<evidence type="ECO:0000259" key="6">
    <source>
        <dbReference type="Pfam" id="PF07993"/>
    </source>
</evidence>
<dbReference type="GO" id="GO:0080019">
    <property type="term" value="F:alcohol-forming very long-chain fatty acyl-CoA reductase activity"/>
    <property type="evidence" value="ECO:0007669"/>
    <property type="project" value="InterPro"/>
</dbReference>
<feature type="transmembrane region" description="Helical" evidence="4">
    <location>
        <begin position="474"/>
        <end position="493"/>
    </location>
</feature>
<organism evidence="7">
    <name type="scientific">Darwinula stevensoni</name>
    <dbReference type="NCBI Taxonomy" id="69355"/>
    <lineage>
        <taxon>Eukaryota</taxon>
        <taxon>Metazoa</taxon>
        <taxon>Ecdysozoa</taxon>
        <taxon>Arthropoda</taxon>
        <taxon>Crustacea</taxon>
        <taxon>Oligostraca</taxon>
        <taxon>Ostracoda</taxon>
        <taxon>Podocopa</taxon>
        <taxon>Podocopida</taxon>
        <taxon>Darwinulocopina</taxon>
        <taxon>Darwinuloidea</taxon>
        <taxon>Darwinulidae</taxon>
        <taxon>Darwinula</taxon>
    </lineage>
</organism>
<name>A0A7R8ZYC5_9CRUS</name>
<evidence type="ECO:0000313" key="8">
    <source>
        <dbReference type="Proteomes" id="UP000677054"/>
    </source>
</evidence>
<dbReference type="InterPro" id="IPR033640">
    <property type="entry name" value="FAR_C"/>
</dbReference>
<feature type="domain" description="Thioester reductase (TE)" evidence="6">
    <location>
        <begin position="25"/>
        <end position="294"/>
    </location>
</feature>
<accession>A0A7R8ZYC5</accession>
<sequence>MAAVTGPNSEGSEIAEFYDSRCVLITGATGFMGKVLVEKLLRSCPGIQTIFLLMRAKSGADVRTRLHDLVSAKLFDRIRGEYPGILSKLVPVNGDITQPGLGLSPEDEQMLIDRVSVVFHAAATVKFDEALKMSVNMNVHGTKRLVSLCHKMNKLACLVHVSTAYCNCDREEVLETVYPPPMEPNHLIPAMEWMDEALIRDITPRLVGNRPNTYTYTKALAEHSLITECGNLPTAIVRPSIVTAAWREPVPGWVDNLNGPTGLLVGAGKGVLRTILCYREKRADLVPVDIPINLMIAVAWYTATRRPGKVLVFNCTSGEFNPIRWGDIETWGHTIIHKYPFNDVLWYPSGAFKTSKTLNNIYGYFLHYLPAYVLDGIALVSGKKPVMLRIQRKMTRAMDALEYFTTREWLFKSENVPMLLQQLNPVDRDRFNFDIRGLNWYLYLQSYILGTRQFVLKEDLSSLPRARRHLRKLYWLRILVHTVLVMVVLRFLLMRSDTVRHMILKSIHSQPQADPKTTPIVTLFDY</sequence>
<dbReference type="Proteomes" id="UP000677054">
    <property type="component" value="Unassembled WGS sequence"/>
</dbReference>
<keyword evidence="2 4" id="KW-0444">Lipid biosynthesis</keyword>
<comment type="catalytic activity">
    <reaction evidence="4">
        <text>a long-chain fatty acyl-CoA + 2 NADPH + 2 H(+) = a long-chain primary fatty alcohol + 2 NADP(+) + CoA</text>
        <dbReference type="Rhea" id="RHEA:52716"/>
        <dbReference type="ChEBI" id="CHEBI:15378"/>
        <dbReference type="ChEBI" id="CHEBI:57287"/>
        <dbReference type="ChEBI" id="CHEBI:57783"/>
        <dbReference type="ChEBI" id="CHEBI:58349"/>
        <dbReference type="ChEBI" id="CHEBI:77396"/>
        <dbReference type="ChEBI" id="CHEBI:83139"/>
        <dbReference type="EC" id="1.2.1.84"/>
    </reaction>
</comment>
<keyword evidence="4" id="KW-0560">Oxidoreductase</keyword>
<evidence type="ECO:0000256" key="4">
    <source>
        <dbReference type="RuleBase" id="RU363097"/>
    </source>
</evidence>
<dbReference type="Pfam" id="PF03015">
    <property type="entry name" value="Sterile"/>
    <property type="match status" value="1"/>
</dbReference>
<dbReference type="GO" id="GO:0035336">
    <property type="term" value="P:long-chain fatty-acyl-CoA metabolic process"/>
    <property type="evidence" value="ECO:0007669"/>
    <property type="project" value="TreeGrafter"/>
</dbReference>
<evidence type="ECO:0000256" key="1">
    <source>
        <dbReference type="ARBA" id="ARBA00005928"/>
    </source>
</evidence>
<dbReference type="GO" id="GO:0102965">
    <property type="term" value="F:alcohol-forming long-chain fatty acyl-CoA reductase activity"/>
    <property type="evidence" value="ECO:0007669"/>
    <property type="project" value="UniProtKB-EC"/>
</dbReference>
<dbReference type="InterPro" id="IPR036291">
    <property type="entry name" value="NAD(P)-bd_dom_sf"/>
</dbReference>
<dbReference type="AlphaFoldDB" id="A0A7R8ZYC5"/>
<dbReference type="FunFam" id="3.40.50.720:FF:000370">
    <property type="entry name" value="Fatty acyl-CoA reductase"/>
    <property type="match status" value="1"/>
</dbReference>
<dbReference type="CDD" id="cd05236">
    <property type="entry name" value="FAR-N_SDR_e"/>
    <property type="match status" value="1"/>
</dbReference>
<reference evidence="7" key="1">
    <citation type="submission" date="2020-11" db="EMBL/GenBank/DDBJ databases">
        <authorList>
            <person name="Tran Van P."/>
        </authorList>
    </citation>
    <scope>NUCLEOTIDE SEQUENCE</scope>
</reference>
<evidence type="ECO:0000256" key="2">
    <source>
        <dbReference type="ARBA" id="ARBA00022516"/>
    </source>
</evidence>
<comment type="similarity">
    <text evidence="1 4">Belongs to the fatty acyl-CoA reductase family.</text>
</comment>
<dbReference type="EC" id="1.2.1.84" evidence="4"/>